<feature type="compositionally biased region" description="Polar residues" evidence="1">
    <location>
        <begin position="205"/>
        <end position="224"/>
    </location>
</feature>
<evidence type="ECO:0000256" key="1">
    <source>
        <dbReference type="SAM" id="MobiDB-lite"/>
    </source>
</evidence>
<dbReference type="OrthoDB" id="10596764at2759"/>
<accession>A0A3M2S1Q9</accession>
<evidence type="ECO:0000313" key="3">
    <source>
        <dbReference type="Proteomes" id="UP000277212"/>
    </source>
</evidence>
<dbReference type="AlphaFoldDB" id="A0A3M2S1Q9"/>
<feature type="compositionally biased region" description="Basic residues" evidence="1">
    <location>
        <begin position="110"/>
        <end position="119"/>
    </location>
</feature>
<feature type="compositionally biased region" description="Basic residues" evidence="1">
    <location>
        <begin position="133"/>
        <end position="144"/>
    </location>
</feature>
<feature type="compositionally biased region" description="Polar residues" evidence="1">
    <location>
        <begin position="1"/>
        <end position="14"/>
    </location>
</feature>
<organism evidence="2 3">
    <name type="scientific">Fusarium kuroshium</name>
    <dbReference type="NCBI Taxonomy" id="2010991"/>
    <lineage>
        <taxon>Eukaryota</taxon>
        <taxon>Fungi</taxon>
        <taxon>Dikarya</taxon>
        <taxon>Ascomycota</taxon>
        <taxon>Pezizomycotina</taxon>
        <taxon>Sordariomycetes</taxon>
        <taxon>Hypocreomycetidae</taxon>
        <taxon>Hypocreales</taxon>
        <taxon>Nectriaceae</taxon>
        <taxon>Fusarium</taxon>
        <taxon>Fusarium solani species complex</taxon>
    </lineage>
</organism>
<dbReference type="EMBL" id="NKUJ01000166">
    <property type="protein sequence ID" value="RMJ11477.1"/>
    <property type="molecule type" value="Genomic_DNA"/>
</dbReference>
<name>A0A3M2S1Q9_9HYPO</name>
<keyword evidence="3" id="KW-1185">Reference proteome</keyword>
<sequence>MPSQQALPTKTSFKSVRFAKPLVGLPPLAPKSRNKDTAAEPQSILKDEKKSTKKSAKKPAKKAVKKAVDESEDENMEEPVDKPAAKPADTNGSFISKDNVLSDPEDNPNKRRLRPRKRKNTETESVEADVPRVVKKPRTTKAAKSKTAEQAPASTEVQPTVKKPRVIKAAKSKNAATKTTASSSVTDEPLKKEEASTEADIPKETQVNGNESTAATGNTDEQES</sequence>
<gene>
    <name evidence="2" type="ORF">CDV36_008890</name>
</gene>
<feature type="compositionally biased region" description="Basic residues" evidence="1">
    <location>
        <begin position="51"/>
        <end position="65"/>
    </location>
</feature>
<feature type="compositionally biased region" description="Basic residues" evidence="1">
    <location>
        <begin position="162"/>
        <end position="171"/>
    </location>
</feature>
<comment type="caution">
    <text evidence="2">The sequence shown here is derived from an EMBL/GenBank/DDBJ whole genome shotgun (WGS) entry which is preliminary data.</text>
</comment>
<reference evidence="2 3" key="1">
    <citation type="submission" date="2017-06" db="EMBL/GenBank/DDBJ databases">
        <title>Comparative genomic analysis of Ambrosia Fusariam Clade fungi.</title>
        <authorList>
            <person name="Stajich J.E."/>
            <person name="Carrillo J."/>
            <person name="Kijimoto T."/>
            <person name="Eskalen A."/>
            <person name="O'Donnell K."/>
            <person name="Kasson M."/>
        </authorList>
    </citation>
    <scope>NUCLEOTIDE SEQUENCE [LARGE SCALE GENOMIC DNA]</scope>
    <source>
        <strain evidence="2">UCR3666</strain>
    </source>
</reference>
<protein>
    <submittedName>
        <fullName evidence="2">Uncharacterized protein</fullName>
    </submittedName>
</protein>
<feature type="compositionally biased region" description="Basic and acidic residues" evidence="1">
    <location>
        <begin position="188"/>
        <end position="203"/>
    </location>
</feature>
<proteinExistence type="predicted"/>
<evidence type="ECO:0000313" key="2">
    <source>
        <dbReference type="EMBL" id="RMJ11477.1"/>
    </source>
</evidence>
<feature type="compositionally biased region" description="Low complexity" evidence="1">
    <location>
        <begin position="172"/>
        <end position="186"/>
    </location>
</feature>
<feature type="region of interest" description="Disordered" evidence="1">
    <location>
        <begin position="1"/>
        <end position="224"/>
    </location>
</feature>
<dbReference type="Proteomes" id="UP000277212">
    <property type="component" value="Unassembled WGS sequence"/>
</dbReference>